<dbReference type="PANTHER" id="PTHR32182:SF22">
    <property type="entry name" value="ATP-DEPENDENT ENDONUCLEASE, OLD FAMILY-RELATED"/>
    <property type="match status" value="1"/>
</dbReference>
<proteinExistence type="predicted"/>
<reference evidence="2 3" key="1">
    <citation type="submission" date="2023-07" db="EMBL/GenBank/DDBJ databases">
        <title>Genomic Encyclopedia of Type Strains, Phase IV (KMG-IV): sequencing the most valuable type-strain genomes for metagenomic binning, comparative biology and taxonomic classification.</title>
        <authorList>
            <person name="Goeker M."/>
        </authorList>
    </citation>
    <scope>NUCLEOTIDE SEQUENCE [LARGE SCALE GENOMIC DNA]</scope>
    <source>
        <strain evidence="2 3">DSM 16784</strain>
    </source>
</reference>
<keyword evidence="3" id="KW-1185">Reference proteome</keyword>
<accession>A0ABU0E953</accession>
<dbReference type="InterPro" id="IPR027417">
    <property type="entry name" value="P-loop_NTPase"/>
</dbReference>
<comment type="caution">
    <text evidence="2">The sequence shown here is derived from an EMBL/GenBank/DDBJ whole genome shotgun (WGS) entry which is preliminary data.</text>
</comment>
<dbReference type="PANTHER" id="PTHR32182">
    <property type="entry name" value="DNA REPLICATION AND REPAIR PROTEIN RECF"/>
    <property type="match status" value="1"/>
</dbReference>
<dbReference type="Pfam" id="PF13175">
    <property type="entry name" value="AAA_15"/>
    <property type="match status" value="1"/>
</dbReference>
<dbReference type="Gene3D" id="3.40.50.300">
    <property type="entry name" value="P-loop containing nucleotide triphosphate hydrolases"/>
    <property type="match status" value="1"/>
</dbReference>
<evidence type="ECO:0000259" key="1">
    <source>
        <dbReference type="Pfam" id="PF13175"/>
    </source>
</evidence>
<gene>
    <name evidence="2" type="ORF">J2S15_004020</name>
</gene>
<evidence type="ECO:0000313" key="3">
    <source>
        <dbReference type="Proteomes" id="UP001230220"/>
    </source>
</evidence>
<dbReference type="RefSeq" id="WP_307412114.1">
    <property type="nucleotide sequence ID" value="NZ_JAUSUR010000010.1"/>
</dbReference>
<dbReference type="SUPFAM" id="SSF52540">
    <property type="entry name" value="P-loop containing nucleoside triphosphate hydrolases"/>
    <property type="match status" value="1"/>
</dbReference>
<dbReference type="InterPro" id="IPR041685">
    <property type="entry name" value="AAA_GajA/Old/RecF-like"/>
</dbReference>
<feature type="domain" description="Endonuclease GajA/Old nuclease/RecF-like AAA" evidence="1">
    <location>
        <begin position="1"/>
        <end position="93"/>
    </location>
</feature>
<evidence type="ECO:0000313" key="2">
    <source>
        <dbReference type="EMBL" id="MDQ0363259.1"/>
    </source>
</evidence>
<dbReference type="EMBL" id="JAUSUR010000010">
    <property type="protein sequence ID" value="MDQ0363259.1"/>
    <property type="molecule type" value="Genomic_DNA"/>
</dbReference>
<protein>
    <submittedName>
        <fullName evidence="2">AAA15 family ATPase/GTPase</fullName>
    </submittedName>
</protein>
<dbReference type="Proteomes" id="UP001230220">
    <property type="component" value="Unassembled WGS sequence"/>
</dbReference>
<sequence length="177" mass="20541">MKIKTINISHYRKVYEAQINMEDNITVIVGANNSGKTSLVEVFNSVFSNAKGRLCFDDLSAVECQKWSNNIYPKFYDVLTANKTREDMVSALCEIISPSTKPEDAILMPPIELKIQVDYNEKEDDIRNFADYIMEFEPSNTSFYFIYRYALNVPFFRKAIDCSSIVKLLRQDRKMIK</sequence>
<name>A0ABU0E953_9FIRM</name>
<organism evidence="2 3">
    <name type="scientific">Breznakia pachnodae</name>
    <dbReference type="NCBI Taxonomy" id="265178"/>
    <lineage>
        <taxon>Bacteria</taxon>
        <taxon>Bacillati</taxon>
        <taxon>Bacillota</taxon>
        <taxon>Erysipelotrichia</taxon>
        <taxon>Erysipelotrichales</taxon>
        <taxon>Erysipelotrichaceae</taxon>
        <taxon>Breznakia</taxon>
    </lineage>
</organism>